<evidence type="ECO:0000313" key="8">
    <source>
        <dbReference type="EMBL" id="ETN36409.1"/>
    </source>
</evidence>
<dbReference type="PANTHER" id="PTHR13230">
    <property type="entry name" value="GENERAL TRANSCRIPTION FACTOR IIIC, POLYPEPTIDE 5"/>
    <property type="match status" value="1"/>
</dbReference>
<name>W2RL14_CYPE1</name>
<dbReference type="Pfam" id="PF17682">
    <property type="entry name" value="Tau95_N"/>
    <property type="match status" value="1"/>
</dbReference>
<evidence type="ECO:0000259" key="7">
    <source>
        <dbReference type="Pfam" id="PF17682"/>
    </source>
</evidence>
<dbReference type="GO" id="GO:0001002">
    <property type="term" value="F:RNA polymerase III type 1 promoter sequence-specific DNA binding"/>
    <property type="evidence" value="ECO:0007669"/>
    <property type="project" value="TreeGrafter"/>
</dbReference>
<feature type="compositionally biased region" description="Basic and acidic residues" evidence="5">
    <location>
        <begin position="484"/>
        <end position="499"/>
    </location>
</feature>
<dbReference type="eggNOG" id="KOG2473">
    <property type="taxonomic scope" value="Eukaryota"/>
</dbReference>
<sequence>MTTDRALTSEGENDAAPRYAVPTERIVSVEHPCIVKNVDKATDMLGGGRAISDVLDHRTQKTLGLSFPPAGKTILSMNNKTDNVLLKITVPRRVAKRKRGSDEPFVPVARDEYQDASYVLRSLQDNPEATTISSVGQIESNHIFRSIPDFLYSTPDTFFKSEIQSKIFSQDYDAIRQLQLPLSYGLQNTEMYPPPVFSPFSLPQSYAYNDKQSTKPAQTTKTRDTSSMAEAHDIDLEWPMAAPVSLAEPKSLPKSAQRLVEQVRRMFQNRPVWTRRALINNLPSDATISHLRLVLPYVAFYVRSGPWHDTLCRYGSDPRKSADGARFQVVQPRVDLILAGRRPGWGRSRNPKDHLYAGTESAQEYENRLFQFCDISDPLLAQLVNQPLREECDPIHYGWFRNGVFTKCEVLLRVKLQASLGGRPVRDNDLSAFLTLPDHVDSPSGQHTSTASNVSGYVPDTASDMAWNMAKEYRRMIRDVENKQAGRLEESSRGVKEPIELDSTSRTPEVDIAPSEPLFENFQDAAD</sequence>
<dbReference type="Gene3D" id="3.30.200.160">
    <property type="entry name" value="TFIIIC, subcomplex tauA, subunit Sfc1, barrel domain"/>
    <property type="match status" value="1"/>
</dbReference>
<organism evidence="8 9">
    <name type="scientific">Cyphellophora europaea (strain CBS 101466)</name>
    <name type="common">Phialophora europaea</name>
    <dbReference type="NCBI Taxonomy" id="1220924"/>
    <lineage>
        <taxon>Eukaryota</taxon>
        <taxon>Fungi</taxon>
        <taxon>Dikarya</taxon>
        <taxon>Ascomycota</taxon>
        <taxon>Pezizomycotina</taxon>
        <taxon>Eurotiomycetes</taxon>
        <taxon>Chaetothyriomycetidae</taxon>
        <taxon>Chaetothyriales</taxon>
        <taxon>Cyphellophoraceae</taxon>
        <taxon>Cyphellophora</taxon>
    </lineage>
</organism>
<dbReference type="HOGENOM" id="CLU_016809_3_0_1"/>
<keyword evidence="3" id="KW-0804">Transcription</keyword>
<keyword evidence="4" id="KW-0539">Nucleus</keyword>
<dbReference type="STRING" id="1220924.W2RL14"/>
<proteinExistence type="predicted"/>
<dbReference type="Pfam" id="PF09734">
    <property type="entry name" value="Tau95"/>
    <property type="match status" value="1"/>
</dbReference>
<dbReference type="GeneID" id="19976025"/>
<dbReference type="InterPro" id="IPR019136">
    <property type="entry name" value="TF_IIIC_su-5_HTH"/>
</dbReference>
<feature type="domain" description="Transcription factor IIIC subunit 5 HTH" evidence="6">
    <location>
        <begin position="192"/>
        <end position="331"/>
    </location>
</feature>
<evidence type="ECO:0008006" key="10">
    <source>
        <dbReference type="Google" id="ProtNLM"/>
    </source>
</evidence>
<evidence type="ECO:0000256" key="5">
    <source>
        <dbReference type="SAM" id="MobiDB-lite"/>
    </source>
</evidence>
<dbReference type="InterPro" id="IPR042536">
    <property type="entry name" value="TFIIIC_tauA_Sfc1"/>
</dbReference>
<evidence type="ECO:0000256" key="4">
    <source>
        <dbReference type="ARBA" id="ARBA00023242"/>
    </source>
</evidence>
<dbReference type="FunCoup" id="W2RL14">
    <property type="interactions" value="30"/>
</dbReference>
<evidence type="ECO:0000259" key="6">
    <source>
        <dbReference type="Pfam" id="PF09734"/>
    </source>
</evidence>
<dbReference type="InterPro" id="IPR041499">
    <property type="entry name" value="Tfc1/Sfc1_N"/>
</dbReference>
<dbReference type="GO" id="GO:0001003">
    <property type="term" value="F:RNA polymerase III type 2 promoter sequence-specific DNA binding"/>
    <property type="evidence" value="ECO:0007669"/>
    <property type="project" value="TreeGrafter"/>
</dbReference>
<gene>
    <name evidence="8" type="ORF">HMPREF1541_08686</name>
</gene>
<keyword evidence="2" id="KW-0238">DNA-binding</keyword>
<reference evidence="8 9" key="1">
    <citation type="submission" date="2013-03" db="EMBL/GenBank/DDBJ databases">
        <title>The Genome Sequence of Phialophora europaea CBS 101466.</title>
        <authorList>
            <consortium name="The Broad Institute Genomics Platform"/>
            <person name="Cuomo C."/>
            <person name="de Hoog S."/>
            <person name="Gorbushina A."/>
            <person name="Walker B."/>
            <person name="Young S.K."/>
            <person name="Zeng Q."/>
            <person name="Gargeya S."/>
            <person name="Fitzgerald M."/>
            <person name="Haas B."/>
            <person name="Abouelleil A."/>
            <person name="Allen A.W."/>
            <person name="Alvarado L."/>
            <person name="Arachchi H.M."/>
            <person name="Berlin A.M."/>
            <person name="Chapman S.B."/>
            <person name="Gainer-Dewar J."/>
            <person name="Goldberg J."/>
            <person name="Griggs A."/>
            <person name="Gujja S."/>
            <person name="Hansen M."/>
            <person name="Howarth C."/>
            <person name="Imamovic A."/>
            <person name="Ireland A."/>
            <person name="Larimer J."/>
            <person name="McCowan C."/>
            <person name="Murphy C."/>
            <person name="Pearson M."/>
            <person name="Poon T.W."/>
            <person name="Priest M."/>
            <person name="Roberts A."/>
            <person name="Saif S."/>
            <person name="Shea T."/>
            <person name="Sisk P."/>
            <person name="Sykes S."/>
            <person name="Wortman J."/>
            <person name="Nusbaum C."/>
            <person name="Birren B."/>
        </authorList>
    </citation>
    <scope>NUCLEOTIDE SEQUENCE [LARGE SCALE GENOMIC DNA]</scope>
    <source>
        <strain evidence="8 9">CBS 101466</strain>
    </source>
</reference>
<dbReference type="Proteomes" id="UP000030752">
    <property type="component" value="Unassembled WGS sequence"/>
</dbReference>
<dbReference type="EMBL" id="KB822725">
    <property type="protein sequence ID" value="ETN36409.1"/>
    <property type="molecule type" value="Genomic_DNA"/>
</dbReference>
<dbReference type="GO" id="GO:0006384">
    <property type="term" value="P:transcription initiation at RNA polymerase III promoter"/>
    <property type="evidence" value="ECO:0007669"/>
    <property type="project" value="InterPro"/>
</dbReference>
<accession>W2RL14</accession>
<dbReference type="InterPro" id="IPR040454">
    <property type="entry name" value="TF_IIIC_Tfc1/Sfc1"/>
</dbReference>
<evidence type="ECO:0000256" key="2">
    <source>
        <dbReference type="ARBA" id="ARBA00023125"/>
    </source>
</evidence>
<dbReference type="InParanoid" id="W2RL14"/>
<dbReference type="GO" id="GO:0005634">
    <property type="term" value="C:nucleus"/>
    <property type="evidence" value="ECO:0007669"/>
    <property type="project" value="UniProtKB-SubCell"/>
</dbReference>
<dbReference type="GO" id="GO:0000127">
    <property type="term" value="C:transcription factor TFIIIC complex"/>
    <property type="evidence" value="ECO:0007669"/>
    <property type="project" value="InterPro"/>
</dbReference>
<dbReference type="OrthoDB" id="5598268at2759"/>
<evidence type="ECO:0000313" key="9">
    <source>
        <dbReference type="Proteomes" id="UP000030752"/>
    </source>
</evidence>
<dbReference type="RefSeq" id="XP_008721227.1">
    <property type="nucleotide sequence ID" value="XM_008723005.1"/>
</dbReference>
<comment type="subcellular location">
    <subcellularLocation>
        <location evidence="1">Nucleus</location>
    </subcellularLocation>
</comment>
<dbReference type="VEuPathDB" id="FungiDB:HMPREF1541_08686"/>
<protein>
    <recommendedName>
        <fullName evidence="10">Transcription factor IIIC subunit 5 HTH domain-containing protein</fullName>
    </recommendedName>
</protein>
<evidence type="ECO:0000256" key="1">
    <source>
        <dbReference type="ARBA" id="ARBA00004123"/>
    </source>
</evidence>
<feature type="domain" description="Transcription factor IIIC subunit Tfc1/Sfc1 triple barrel" evidence="7">
    <location>
        <begin position="27"/>
        <end position="153"/>
    </location>
</feature>
<dbReference type="AlphaFoldDB" id="W2RL14"/>
<evidence type="ECO:0000256" key="3">
    <source>
        <dbReference type="ARBA" id="ARBA00023163"/>
    </source>
</evidence>
<dbReference type="PANTHER" id="PTHR13230:SF5">
    <property type="entry name" value="GENERAL TRANSCRIPTION FACTOR 3C POLYPEPTIDE 5"/>
    <property type="match status" value="1"/>
</dbReference>
<keyword evidence="9" id="KW-1185">Reference proteome</keyword>
<feature type="region of interest" description="Disordered" evidence="5">
    <location>
        <begin position="484"/>
        <end position="527"/>
    </location>
</feature>